<dbReference type="OrthoDB" id="6500128at2759"/>
<dbReference type="CDD" id="cd18577">
    <property type="entry name" value="ABC_6TM_Pgp_ABCB1_D1_like"/>
    <property type="match status" value="1"/>
</dbReference>
<dbReference type="Pfam" id="PF00664">
    <property type="entry name" value="ABC_membrane"/>
    <property type="match status" value="2"/>
</dbReference>
<dbReference type="PANTHER" id="PTHR43394:SF15">
    <property type="entry name" value="ALPHA-FACTOR-TRANSPORTING ATPASE"/>
    <property type="match status" value="1"/>
</dbReference>
<dbReference type="SUPFAM" id="SSF90123">
    <property type="entry name" value="ABC transporter transmembrane region"/>
    <property type="match status" value="2"/>
</dbReference>
<evidence type="ECO:0000256" key="7">
    <source>
        <dbReference type="SAM" id="MobiDB-lite"/>
    </source>
</evidence>
<evidence type="ECO:0000256" key="8">
    <source>
        <dbReference type="SAM" id="Phobius"/>
    </source>
</evidence>
<feature type="domain" description="ABC transmembrane type-1" evidence="10">
    <location>
        <begin position="49"/>
        <end position="340"/>
    </location>
</feature>
<evidence type="ECO:0000313" key="12">
    <source>
        <dbReference type="Proteomes" id="UP000077069"/>
    </source>
</evidence>
<comment type="subcellular location">
    <subcellularLocation>
        <location evidence="1">Membrane</location>
        <topology evidence="1">Multi-pass membrane protein</topology>
    </subcellularLocation>
</comment>
<dbReference type="InterPro" id="IPR027417">
    <property type="entry name" value="P-loop_NTPase"/>
</dbReference>
<dbReference type="FunFam" id="3.40.50.300:FF:001471">
    <property type="entry name" value="P-loop containing nucleoside triphosphate hydrolase protein"/>
    <property type="match status" value="1"/>
</dbReference>
<dbReference type="Pfam" id="PF00005">
    <property type="entry name" value="ABC_tran"/>
    <property type="match status" value="2"/>
</dbReference>
<proteinExistence type="predicted"/>
<protein>
    <submittedName>
        <fullName evidence="11">p-loop containing nucleoside triphosphate hydrolase protein</fullName>
    </submittedName>
</protein>
<evidence type="ECO:0000256" key="1">
    <source>
        <dbReference type="ARBA" id="ARBA00004141"/>
    </source>
</evidence>
<feature type="transmembrane region" description="Helical" evidence="8">
    <location>
        <begin position="820"/>
        <end position="843"/>
    </location>
</feature>
<dbReference type="InterPro" id="IPR036640">
    <property type="entry name" value="ABC1_TM_sf"/>
</dbReference>
<feature type="transmembrane region" description="Helical" evidence="8">
    <location>
        <begin position="318"/>
        <end position="338"/>
    </location>
</feature>
<evidence type="ECO:0000256" key="2">
    <source>
        <dbReference type="ARBA" id="ARBA00022692"/>
    </source>
</evidence>
<evidence type="ECO:0000313" key="11">
    <source>
        <dbReference type="EMBL" id="OAG06752.1"/>
    </source>
</evidence>
<dbReference type="InterPro" id="IPR011527">
    <property type="entry name" value="ABC1_TM_dom"/>
</dbReference>
<dbReference type="CDD" id="cd18578">
    <property type="entry name" value="ABC_6TM_Pgp_ABCB1_D2_like"/>
    <property type="match status" value="1"/>
</dbReference>
<dbReference type="InterPro" id="IPR039421">
    <property type="entry name" value="Type_1_exporter"/>
</dbReference>
<feature type="transmembrane region" description="Helical" evidence="8">
    <location>
        <begin position="965"/>
        <end position="983"/>
    </location>
</feature>
<gene>
    <name evidence="11" type="ORF">CC84DRAFT_1089296</name>
</gene>
<keyword evidence="12" id="KW-1185">Reference proteome</keyword>
<dbReference type="Proteomes" id="UP000077069">
    <property type="component" value="Unassembled WGS sequence"/>
</dbReference>
<dbReference type="Gene3D" id="3.40.50.300">
    <property type="entry name" value="P-loop containing nucleotide triphosphate hydrolases"/>
    <property type="match status" value="2"/>
</dbReference>
<reference evidence="11 12" key="1">
    <citation type="submission" date="2016-05" db="EMBL/GenBank/DDBJ databases">
        <title>Comparative analysis of secretome profiles of manganese(II)-oxidizing ascomycete fungi.</title>
        <authorList>
            <consortium name="DOE Joint Genome Institute"/>
            <person name="Zeiner C.A."/>
            <person name="Purvine S.O."/>
            <person name="Zink E.M."/>
            <person name="Wu S."/>
            <person name="Pasa-Tolic L."/>
            <person name="Chaput D.L."/>
            <person name="Haridas S."/>
            <person name="Grigoriev I.V."/>
            <person name="Santelli C.M."/>
            <person name="Hansel C.M."/>
        </authorList>
    </citation>
    <scope>NUCLEOTIDE SEQUENCE [LARGE SCALE GENOMIC DNA]</scope>
    <source>
        <strain evidence="11 12">AP3s5-JAC2a</strain>
    </source>
</reference>
<dbReference type="SUPFAM" id="SSF52540">
    <property type="entry name" value="P-loop containing nucleoside triphosphate hydrolases"/>
    <property type="match status" value="3"/>
</dbReference>
<dbReference type="GO" id="GO:0005524">
    <property type="term" value="F:ATP binding"/>
    <property type="evidence" value="ECO:0007669"/>
    <property type="project" value="UniProtKB-KW"/>
</dbReference>
<feature type="domain" description="ABC transmembrane type-1" evidence="10">
    <location>
        <begin position="823"/>
        <end position="1108"/>
    </location>
</feature>
<dbReference type="RefSeq" id="XP_018037117.1">
    <property type="nucleotide sequence ID" value="XM_018174297.1"/>
</dbReference>
<feature type="transmembrane region" description="Helical" evidence="8">
    <location>
        <begin position="92"/>
        <end position="109"/>
    </location>
</feature>
<keyword evidence="6 8" id="KW-0472">Membrane</keyword>
<feature type="region of interest" description="Disordered" evidence="7">
    <location>
        <begin position="1343"/>
        <end position="1369"/>
    </location>
</feature>
<dbReference type="Gene3D" id="1.20.1560.10">
    <property type="entry name" value="ABC transporter type 1, transmembrane domain"/>
    <property type="match status" value="2"/>
</dbReference>
<feature type="domain" description="ABC transporter" evidence="9">
    <location>
        <begin position="1141"/>
        <end position="1431"/>
    </location>
</feature>
<feature type="transmembrane region" description="Helical" evidence="8">
    <location>
        <begin position="46"/>
        <end position="71"/>
    </location>
</feature>
<feature type="transmembrane region" description="Helical" evidence="8">
    <location>
        <begin position="195"/>
        <end position="215"/>
    </location>
</feature>
<evidence type="ECO:0000259" key="9">
    <source>
        <dbReference type="PROSITE" id="PS50893"/>
    </source>
</evidence>
<dbReference type="GeneID" id="28757783"/>
<evidence type="ECO:0000259" key="10">
    <source>
        <dbReference type="PROSITE" id="PS50929"/>
    </source>
</evidence>
<dbReference type="GO" id="GO:0005743">
    <property type="term" value="C:mitochondrial inner membrane"/>
    <property type="evidence" value="ECO:0007669"/>
    <property type="project" value="TreeGrafter"/>
</dbReference>
<dbReference type="FunCoup" id="A0A177CIE9">
    <property type="interactions" value="761"/>
</dbReference>
<dbReference type="GO" id="GO:0090374">
    <property type="term" value="P:oligopeptide export from mitochondrion"/>
    <property type="evidence" value="ECO:0007669"/>
    <property type="project" value="TreeGrafter"/>
</dbReference>
<keyword evidence="11" id="KW-0378">Hydrolase</keyword>
<dbReference type="GO" id="GO:0015421">
    <property type="term" value="F:ABC-type oligopeptide transporter activity"/>
    <property type="evidence" value="ECO:0007669"/>
    <property type="project" value="TreeGrafter"/>
</dbReference>
<feature type="domain" description="ABC transporter" evidence="9">
    <location>
        <begin position="377"/>
        <end position="615"/>
    </location>
</feature>
<evidence type="ECO:0000256" key="6">
    <source>
        <dbReference type="ARBA" id="ARBA00023136"/>
    </source>
</evidence>
<dbReference type="GO" id="GO:0016887">
    <property type="term" value="F:ATP hydrolysis activity"/>
    <property type="evidence" value="ECO:0007669"/>
    <property type="project" value="InterPro"/>
</dbReference>
<keyword evidence="2 8" id="KW-0812">Transmembrane</keyword>
<dbReference type="PROSITE" id="PS50929">
    <property type="entry name" value="ABC_TM1F"/>
    <property type="match status" value="2"/>
</dbReference>
<evidence type="ECO:0000256" key="5">
    <source>
        <dbReference type="ARBA" id="ARBA00022989"/>
    </source>
</evidence>
<sequence>MAPNSAPNRADEPDKQEVPDAEEQLFVNTMGWKALFSFTTRKHLPVLTFAVLASTLAALTLPALAVLYGLLFREFGSVAKGDKSDSQFLKQVSTYCIYVTAIGGVSWLGNSLHFATFVTFGEMQARSARGRIFGALLKKDMAWYDTRDTGVAAFLPAMQTQIHDLQIAVSQPFGLAVQCVVQTIGALAVAFYSSWSLTLVIIASVPIMYLLTAYLSKLLAQSAHEQSDILRRALKYFTNAIRSIETVKCFNGERHESQRYERVVTSAGNLYNKQANFRALQLGAMQFFTLSVFFQGFWYGAHQIFEGKINIGQVITTFWAAMMAVQGVTGFLPQFIVLQKGKVAGARLRMLIAQISEDGALVETSGQLIPPKCDGKIEFNNVSFSYPSRADQIALRNVSVSFPAGETTFVIGRSGSGKSTLGQLLVRFYQPASGQIRLDGTSIQDLDVHWLRNQITLVEQNSVLFDGSIRDNIALGKRGQEANSTEIVSVVSFAMLEQMIHSLPDGLETDLGTQGNNLSGGQRQRMALARARLRDSCVLVLDESTSALDYITRSTILQAIRSWRRGRTTIIITHDITQILQQDVVYVMDKAQVVQQGTRDQMVAVPYSPFHTFLVEKDWKDESEDDESEDDTDMIVGLYWDSWSGSRTPSRLPSRPPSRPNSTIVRRSGMFSPFSSPDVEASLSQSHRASGDFTGERIINFSGKLRPRPLTATSTVRDYSPLKVVSRPQSTVSYHSKERDVSKVSSIARPESVAAPATILRPANKDEYPSFRRTFREKMEIRKQLRSKIHEEKSAETIEQLSIAGVLRTVWPLVNWATRLALFGGLFCSLIHAAATPVFGYVLSQLFSTFYTLDNQRELAQTYALSILGIATADGLANYGFNVLFEISAQRWATTLRTEGVKRILLQPREFFEQEENSVPRLAECLDQFAEEARNLPGRFFCILIIMVFTVVIALIWALVICWKLVLVSIGCLAVMFCITRIFHAISNHWENLSNSASERVGQVLHETFFNIRTVRCLVLEDVFRQKYAEATSSALAIGMKRAIYTGSIYGLNYASAAFTTATLMWWGAWLVSKGQYTSTDIITTFNVLMLSVAHVNHVGDYIPQINMSKDAASRLMRLARLPRNSYELSGNSQLFTAGDIELDKVDFTYPTRQNHQVLKNVSFRIPRGSCTAIVGASGSGKSTIASLLLKLYQANAKSHTHKPDISICNQDIKRLHTLTLRSRIAVVPQTPVLFPGTIRENIIYGLDFSSSYTTEENIRAAAFAAGCEDFIDSLPQGFSTVVGDGGTGLSGGQAQRIAIARALVRSPDIIILDEATSALDVESAGIVRDTIQRLVHESRTPKFNPDVTSTNSSKFPPRVGSRTEATKPLSARMSQAVERQGMTVIIITHAREMMAIAEHIVMLDQGKVVEEGGYEELRKKRTGAFARLLRGEAGDGGGMFI</sequence>
<organism evidence="11 12">
    <name type="scientific">Paraphaeosphaeria sporulosa</name>
    <dbReference type="NCBI Taxonomy" id="1460663"/>
    <lineage>
        <taxon>Eukaryota</taxon>
        <taxon>Fungi</taxon>
        <taxon>Dikarya</taxon>
        <taxon>Ascomycota</taxon>
        <taxon>Pezizomycotina</taxon>
        <taxon>Dothideomycetes</taxon>
        <taxon>Pleosporomycetidae</taxon>
        <taxon>Pleosporales</taxon>
        <taxon>Massarineae</taxon>
        <taxon>Didymosphaeriaceae</taxon>
        <taxon>Paraphaeosphaeria</taxon>
    </lineage>
</organism>
<dbReference type="PROSITE" id="PS00211">
    <property type="entry name" value="ABC_TRANSPORTER_1"/>
    <property type="match status" value="1"/>
</dbReference>
<dbReference type="PANTHER" id="PTHR43394">
    <property type="entry name" value="ATP-DEPENDENT PERMEASE MDL1, MITOCHONDRIAL"/>
    <property type="match status" value="1"/>
</dbReference>
<dbReference type="PROSITE" id="PS50893">
    <property type="entry name" value="ABC_TRANSPORTER_2"/>
    <property type="match status" value="2"/>
</dbReference>
<keyword evidence="5 8" id="KW-1133">Transmembrane helix</keyword>
<evidence type="ECO:0000256" key="4">
    <source>
        <dbReference type="ARBA" id="ARBA00022840"/>
    </source>
</evidence>
<keyword evidence="3" id="KW-0547">Nucleotide-binding</keyword>
<feature type="region of interest" description="Disordered" evidence="7">
    <location>
        <begin position="645"/>
        <end position="670"/>
    </location>
</feature>
<feature type="transmembrane region" description="Helical" evidence="8">
    <location>
        <begin position="863"/>
        <end position="885"/>
    </location>
</feature>
<dbReference type="InterPro" id="IPR003439">
    <property type="entry name" value="ABC_transporter-like_ATP-bd"/>
</dbReference>
<accession>A0A177CIE9</accession>
<evidence type="ECO:0000256" key="3">
    <source>
        <dbReference type="ARBA" id="ARBA00022741"/>
    </source>
</evidence>
<dbReference type="InterPro" id="IPR003593">
    <property type="entry name" value="AAA+_ATPase"/>
</dbReference>
<feature type="transmembrane region" description="Helical" evidence="8">
    <location>
        <begin position="940"/>
        <end position="959"/>
    </location>
</feature>
<dbReference type="InParanoid" id="A0A177CIE9"/>
<dbReference type="EMBL" id="KV441551">
    <property type="protein sequence ID" value="OAG06752.1"/>
    <property type="molecule type" value="Genomic_DNA"/>
</dbReference>
<dbReference type="SMART" id="SM00382">
    <property type="entry name" value="AAA"/>
    <property type="match status" value="2"/>
</dbReference>
<feature type="transmembrane region" description="Helical" evidence="8">
    <location>
        <begin position="1050"/>
        <end position="1072"/>
    </location>
</feature>
<dbReference type="STRING" id="1460663.A0A177CIE9"/>
<dbReference type="InterPro" id="IPR017871">
    <property type="entry name" value="ABC_transporter-like_CS"/>
</dbReference>
<keyword evidence="4" id="KW-0067">ATP-binding</keyword>
<name>A0A177CIE9_9PLEO</name>
<feature type="transmembrane region" description="Helical" evidence="8">
    <location>
        <begin position="279"/>
        <end position="298"/>
    </location>
</feature>